<dbReference type="Proteomes" id="UP001367508">
    <property type="component" value="Unassembled WGS sequence"/>
</dbReference>
<dbReference type="AlphaFoldDB" id="A0AAN9QCP0"/>
<keyword evidence="2" id="KW-1185">Reference proteome</keyword>
<evidence type="ECO:0000313" key="2">
    <source>
        <dbReference type="Proteomes" id="UP001367508"/>
    </source>
</evidence>
<organism evidence="1 2">
    <name type="scientific">Canavalia gladiata</name>
    <name type="common">Sword bean</name>
    <name type="synonym">Dolichos gladiatus</name>
    <dbReference type="NCBI Taxonomy" id="3824"/>
    <lineage>
        <taxon>Eukaryota</taxon>
        <taxon>Viridiplantae</taxon>
        <taxon>Streptophyta</taxon>
        <taxon>Embryophyta</taxon>
        <taxon>Tracheophyta</taxon>
        <taxon>Spermatophyta</taxon>
        <taxon>Magnoliopsida</taxon>
        <taxon>eudicotyledons</taxon>
        <taxon>Gunneridae</taxon>
        <taxon>Pentapetalae</taxon>
        <taxon>rosids</taxon>
        <taxon>fabids</taxon>
        <taxon>Fabales</taxon>
        <taxon>Fabaceae</taxon>
        <taxon>Papilionoideae</taxon>
        <taxon>50 kb inversion clade</taxon>
        <taxon>NPAAA clade</taxon>
        <taxon>indigoferoid/millettioid clade</taxon>
        <taxon>Phaseoleae</taxon>
        <taxon>Canavalia</taxon>
    </lineage>
</organism>
<name>A0AAN9QCP0_CANGL</name>
<reference evidence="1 2" key="1">
    <citation type="submission" date="2024-01" db="EMBL/GenBank/DDBJ databases">
        <title>The genomes of 5 underutilized Papilionoideae crops provide insights into root nodulation and disease resistanc.</title>
        <authorList>
            <person name="Jiang F."/>
        </authorList>
    </citation>
    <scope>NUCLEOTIDE SEQUENCE [LARGE SCALE GENOMIC DNA]</scope>
    <source>
        <strain evidence="1">LVBAO_FW01</strain>
        <tissue evidence="1">Leaves</tissue>
    </source>
</reference>
<protein>
    <submittedName>
        <fullName evidence="1">Uncharacterized protein</fullName>
    </submittedName>
</protein>
<accession>A0AAN9QCP0</accession>
<dbReference type="EMBL" id="JAYMYQ010000005">
    <property type="protein sequence ID" value="KAK7330396.1"/>
    <property type="molecule type" value="Genomic_DNA"/>
</dbReference>
<comment type="caution">
    <text evidence="1">The sequence shown here is derived from an EMBL/GenBank/DDBJ whole genome shotgun (WGS) entry which is preliminary data.</text>
</comment>
<sequence>MWRLVNGPFWSTSSRRAACLPIETNRPKSLPPLYQVIDLPCPAIFGFLFKFLHKIKSRITFSKRRHYLITLEPTD</sequence>
<gene>
    <name evidence="1" type="ORF">VNO77_24590</name>
</gene>
<proteinExistence type="predicted"/>
<evidence type="ECO:0000313" key="1">
    <source>
        <dbReference type="EMBL" id="KAK7330396.1"/>
    </source>
</evidence>